<evidence type="ECO:0000313" key="2">
    <source>
        <dbReference type="EMBL" id="MCP2311717.1"/>
    </source>
</evidence>
<dbReference type="RefSeq" id="WP_253800296.1">
    <property type="nucleotide sequence ID" value="NZ_BAAAUB010000002.1"/>
</dbReference>
<dbReference type="EMBL" id="JAMZDX010000004">
    <property type="protein sequence ID" value="MCP2311717.1"/>
    <property type="molecule type" value="Genomic_DNA"/>
</dbReference>
<dbReference type="Proteomes" id="UP001206483">
    <property type="component" value="Unassembled WGS sequence"/>
</dbReference>
<comment type="caution">
    <text evidence="2">The sequence shown here is derived from an EMBL/GenBank/DDBJ whole genome shotgun (WGS) entry which is preliminary data.</text>
</comment>
<dbReference type="SUPFAM" id="SSF53474">
    <property type="entry name" value="alpha/beta-Hydrolases"/>
    <property type="match status" value="1"/>
</dbReference>
<keyword evidence="3" id="KW-1185">Reference proteome</keyword>
<dbReference type="PANTHER" id="PTHR37017">
    <property type="entry name" value="AB HYDROLASE-1 DOMAIN-CONTAINING PROTEIN-RELATED"/>
    <property type="match status" value="1"/>
</dbReference>
<dbReference type="Gene3D" id="3.40.50.1820">
    <property type="entry name" value="alpha/beta hydrolase"/>
    <property type="match status" value="1"/>
</dbReference>
<dbReference type="InterPro" id="IPR052897">
    <property type="entry name" value="Sec-Metab_Biosynth_Hydrolase"/>
</dbReference>
<organism evidence="2 3">
    <name type="scientific">Kitasatospora paracochleata</name>
    <dbReference type="NCBI Taxonomy" id="58354"/>
    <lineage>
        <taxon>Bacteria</taxon>
        <taxon>Bacillati</taxon>
        <taxon>Actinomycetota</taxon>
        <taxon>Actinomycetes</taxon>
        <taxon>Kitasatosporales</taxon>
        <taxon>Streptomycetaceae</taxon>
        <taxon>Kitasatospora</taxon>
    </lineage>
</organism>
<dbReference type="InterPro" id="IPR029058">
    <property type="entry name" value="AB_hydrolase_fold"/>
</dbReference>
<gene>
    <name evidence="2" type="ORF">FHR36_004880</name>
</gene>
<name>A0ABT1J2Q7_9ACTN</name>
<dbReference type="Pfam" id="PF12697">
    <property type="entry name" value="Abhydrolase_6"/>
    <property type="match status" value="1"/>
</dbReference>
<evidence type="ECO:0000313" key="3">
    <source>
        <dbReference type="Proteomes" id="UP001206483"/>
    </source>
</evidence>
<protein>
    <submittedName>
        <fullName evidence="2">Pimeloyl-ACP methyl ester carboxylesterase</fullName>
    </submittedName>
</protein>
<dbReference type="PANTHER" id="PTHR37017:SF11">
    <property type="entry name" value="ESTERASE_LIPASE_THIOESTERASE DOMAIN-CONTAINING PROTEIN"/>
    <property type="match status" value="1"/>
</dbReference>
<reference evidence="2 3" key="1">
    <citation type="submission" date="2022-06" db="EMBL/GenBank/DDBJ databases">
        <title>Sequencing the genomes of 1000 actinobacteria strains.</title>
        <authorList>
            <person name="Klenk H.-P."/>
        </authorList>
    </citation>
    <scope>NUCLEOTIDE SEQUENCE [LARGE SCALE GENOMIC DNA]</scope>
    <source>
        <strain evidence="2 3">DSM 41656</strain>
    </source>
</reference>
<proteinExistence type="predicted"/>
<dbReference type="InterPro" id="IPR000073">
    <property type="entry name" value="AB_hydrolase_1"/>
</dbReference>
<sequence>MARHHEGLDTTTEDIMAGKASIVFAHGLWADGSCFSKLIPALQAEGHEVSASQHGLDSLAGDVACVTRSIEHVPGPVVLVGHSYGGTLITKAGTHDRVGALVYIAALAPDEGETSQEQLDRFPQTPVFDHIDVADGRIWLLESGIGDFCGDLPPAEQKLVLATGAVPVPDLFAQQVPGTAWRTKPSWYIVANNDRTVPPDLERSSAERIGAKTYAVDSSHVPMLSHPDLVLDVIRDAAKTLET</sequence>
<feature type="domain" description="AB hydrolase-1" evidence="1">
    <location>
        <begin position="22"/>
        <end position="232"/>
    </location>
</feature>
<accession>A0ABT1J2Q7</accession>
<evidence type="ECO:0000259" key="1">
    <source>
        <dbReference type="Pfam" id="PF12697"/>
    </source>
</evidence>